<reference evidence="3" key="1">
    <citation type="submission" date="2020-01" db="EMBL/GenBank/DDBJ databases">
        <authorList>
            <person name="Rat A."/>
        </authorList>
    </citation>
    <scope>NUCLEOTIDE SEQUENCE</scope>
    <source>
        <strain evidence="3">LMG 28251</strain>
    </source>
</reference>
<name>A0AAF1JV49_9PROT</name>
<feature type="transmembrane region" description="Helical" evidence="1">
    <location>
        <begin position="105"/>
        <end position="122"/>
    </location>
</feature>
<accession>A0AAF1JV49</accession>
<keyword evidence="1" id="KW-0472">Membrane</keyword>
<dbReference type="Gene3D" id="3.40.720.10">
    <property type="entry name" value="Alkaline Phosphatase, subunit A"/>
    <property type="match status" value="1"/>
</dbReference>
<sequence>MIAQLFAGAALALGAWLVLRRGRGGLSWMALDFAPVLALGCAALALTARPILSGVLVAALLLALAMVDRAKRAALGEGLVFTDHALLPLVARHPSLYLPFLPRNAVPLGVAGFAALLAGLTAMEPAHAVPRLLLAAGAILLVLLLRRAEVFATPSGDPDTDAARFGPLATLALHRAVAARERPARQAALLPTPATLRGVVPHLVLVQCESFCDPRRFAGLPATALPHWDRLRAAALAHGTLAVPGFGANTMRTEFGVLSGVPDAALGLDRFNPYASFARRPVHGLAHALAGHRSGVLHPFDRRFFGRDAVMPCLGFTAFDAAEAFADAPRVGAHVADAALGARVVAQLRAATGPVFLFAITMQAHGPWPGADGEAQWLGHLADTDRMLGAIADAAAGLDRPLVLAAYGDHRPALPAARGGQDTDFLVWRSDRAAQVAARALDTAALHRAVLAALDEIRELGDSHV</sequence>
<dbReference type="Proteomes" id="UP001196068">
    <property type="component" value="Unassembled WGS sequence"/>
</dbReference>
<comment type="caution">
    <text evidence="3">The sequence shown here is derived from an EMBL/GenBank/DDBJ whole genome shotgun (WGS) entry which is preliminary data.</text>
</comment>
<proteinExistence type="predicted"/>
<evidence type="ECO:0000313" key="4">
    <source>
        <dbReference type="Proteomes" id="UP001196068"/>
    </source>
</evidence>
<dbReference type="AlphaFoldDB" id="A0AAF1JV49"/>
<dbReference type="RefSeq" id="WP_211873174.1">
    <property type="nucleotide sequence ID" value="NZ_JAAEDH010000003.1"/>
</dbReference>
<feature type="transmembrane region" description="Helical" evidence="1">
    <location>
        <begin position="36"/>
        <end position="64"/>
    </location>
</feature>
<dbReference type="CDD" id="cd16015">
    <property type="entry name" value="LTA_synthase"/>
    <property type="match status" value="1"/>
</dbReference>
<organism evidence="3 4">
    <name type="scientific">Plastoroseomonas arctica</name>
    <dbReference type="NCBI Taxonomy" id="1509237"/>
    <lineage>
        <taxon>Bacteria</taxon>
        <taxon>Pseudomonadati</taxon>
        <taxon>Pseudomonadota</taxon>
        <taxon>Alphaproteobacteria</taxon>
        <taxon>Acetobacterales</taxon>
        <taxon>Acetobacteraceae</taxon>
        <taxon>Plastoroseomonas</taxon>
    </lineage>
</organism>
<evidence type="ECO:0000259" key="2">
    <source>
        <dbReference type="Pfam" id="PF00884"/>
    </source>
</evidence>
<evidence type="ECO:0000256" key="1">
    <source>
        <dbReference type="SAM" id="Phobius"/>
    </source>
</evidence>
<dbReference type="InterPro" id="IPR000917">
    <property type="entry name" value="Sulfatase_N"/>
</dbReference>
<protein>
    <submittedName>
        <fullName evidence="3">LTA synthase family protein</fullName>
    </submittedName>
</protein>
<evidence type="ECO:0000313" key="3">
    <source>
        <dbReference type="EMBL" id="MBR0654361.1"/>
    </source>
</evidence>
<keyword evidence="4" id="KW-1185">Reference proteome</keyword>
<dbReference type="EMBL" id="JAAEDH010000003">
    <property type="protein sequence ID" value="MBR0654361.1"/>
    <property type="molecule type" value="Genomic_DNA"/>
</dbReference>
<feature type="domain" description="Sulfatase N-terminal" evidence="2">
    <location>
        <begin position="201"/>
        <end position="439"/>
    </location>
</feature>
<dbReference type="InterPro" id="IPR017850">
    <property type="entry name" value="Alkaline_phosphatase_core_sf"/>
</dbReference>
<reference evidence="3" key="2">
    <citation type="journal article" date="2021" name="Syst. Appl. Microbiol.">
        <title>Roseomonas hellenica sp. nov., isolated from roots of wild-growing Alkanna tinctoria.</title>
        <authorList>
            <person name="Rat A."/>
            <person name="Naranjo H.D."/>
            <person name="Lebbe L."/>
            <person name="Cnockaert M."/>
            <person name="Krigas N."/>
            <person name="Grigoriadou K."/>
            <person name="Maloupa E."/>
            <person name="Willems A."/>
        </authorList>
    </citation>
    <scope>NUCLEOTIDE SEQUENCE</scope>
    <source>
        <strain evidence="3">LMG 28251</strain>
    </source>
</reference>
<dbReference type="Pfam" id="PF00884">
    <property type="entry name" value="Sulfatase"/>
    <property type="match status" value="1"/>
</dbReference>
<keyword evidence="1" id="KW-1133">Transmembrane helix</keyword>
<keyword evidence="1" id="KW-0812">Transmembrane</keyword>
<gene>
    <name evidence="3" type="ORF">GXW79_04625</name>
</gene>